<reference evidence="3 4" key="1">
    <citation type="submission" date="2018-08" db="EMBL/GenBank/DDBJ databases">
        <title>Aphanomyces genome sequencing and annotation.</title>
        <authorList>
            <person name="Minardi D."/>
            <person name="Oidtmann B."/>
            <person name="Van Der Giezen M."/>
            <person name="Studholme D.J."/>
        </authorList>
    </citation>
    <scope>NUCLEOTIDE SEQUENCE [LARGE SCALE GENOMIC DNA]</scope>
    <source>
        <strain evidence="3 4">NJM0002</strain>
    </source>
</reference>
<feature type="domain" description="HTH CENPB-type" evidence="2">
    <location>
        <begin position="109"/>
        <end position="182"/>
    </location>
</feature>
<dbReference type="AlphaFoldDB" id="A0A418AMR1"/>
<dbReference type="PANTHER" id="PTHR19303">
    <property type="entry name" value="TRANSPOSON"/>
    <property type="match status" value="1"/>
</dbReference>
<evidence type="ECO:0000313" key="3">
    <source>
        <dbReference type="EMBL" id="RHY26266.1"/>
    </source>
</evidence>
<dbReference type="GO" id="GO:0005634">
    <property type="term" value="C:nucleus"/>
    <property type="evidence" value="ECO:0007669"/>
    <property type="project" value="TreeGrafter"/>
</dbReference>
<dbReference type="InterPro" id="IPR050863">
    <property type="entry name" value="CenT-Element_Derived"/>
</dbReference>
<proteinExistence type="predicted"/>
<dbReference type="Gene3D" id="1.10.10.60">
    <property type="entry name" value="Homeodomain-like"/>
    <property type="match status" value="1"/>
</dbReference>
<evidence type="ECO:0000259" key="2">
    <source>
        <dbReference type="PROSITE" id="PS51253"/>
    </source>
</evidence>
<evidence type="ECO:0000313" key="4">
    <source>
        <dbReference type="Proteomes" id="UP000285060"/>
    </source>
</evidence>
<organism evidence="3 4">
    <name type="scientific">Aphanomyces invadans</name>
    <dbReference type="NCBI Taxonomy" id="157072"/>
    <lineage>
        <taxon>Eukaryota</taxon>
        <taxon>Sar</taxon>
        <taxon>Stramenopiles</taxon>
        <taxon>Oomycota</taxon>
        <taxon>Saprolegniomycetes</taxon>
        <taxon>Saprolegniales</taxon>
        <taxon>Verrucalvaceae</taxon>
        <taxon>Aphanomyces</taxon>
    </lineage>
</organism>
<dbReference type="SUPFAM" id="SSF46689">
    <property type="entry name" value="Homeodomain-like"/>
    <property type="match status" value="1"/>
</dbReference>
<dbReference type="EMBL" id="QUSY01001050">
    <property type="protein sequence ID" value="RHY26266.1"/>
    <property type="molecule type" value="Genomic_DNA"/>
</dbReference>
<gene>
    <name evidence="3" type="ORF">DYB32_008122</name>
</gene>
<dbReference type="SMART" id="SM00674">
    <property type="entry name" value="CENPB"/>
    <property type="match status" value="1"/>
</dbReference>
<dbReference type="InterPro" id="IPR009057">
    <property type="entry name" value="Homeodomain-like_sf"/>
</dbReference>
<sequence>MDEPVQHDQVSPNGLILKRKVRDAVEVWREEATKEVQVLVLYITFQKKKEVIDVFESIGMQETLNTHFAHLVGAARETARKKVYGWIKQRDHIMKMASCPRTSTYMTTRTTGTGTTLPSEVEEQLARWVQTMRTDGVPVTPKMLQLMALEYAVDVGLTESEFLASWHWMRGFKKRFNLSTRTRTRQGQDTAGDGAVLREFSQRVRDLMTANEIDVVYNADQTAINYEYLPTRTINQRGERTVWVRCGGKTKDRETAMVTGDSAGNKYPLFEVLKTAQSKVKAVVQENLTMRHGFGKTVWRQVQPLQDEMGCQIHGIPTAWWNSGPVDCLLTISLRLKARSRVHEGAAGLG</sequence>
<dbReference type="InterPro" id="IPR006600">
    <property type="entry name" value="HTH_CenpB_DNA-bd_dom"/>
</dbReference>
<dbReference type="VEuPathDB" id="FungiDB:H310_13822"/>
<evidence type="ECO:0000256" key="1">
    <source>
        <dbReference type="ARBA" id="ARBA00023125"/>
    </source>
</evidence>
<dbReference type="Proteomes" id="UP000285060">
    <property type="component" value="Unassembled WGS sequence"/>
</dbReference>
<dbReference type="PROSITE" id="PS51253">
    <property type="entry name" value="HTH_CENPB"/>
    <property type="match status" value="1"/>
</dbReference>
<dbReference type="GO" id="GO:0003677">
    <property type="term" value="F:DNA binding"/>
    <property type="evidence" value="ECO:0007669"/>
    <property type="project" value="UniProtKB-KW"/>
</dbReference>
<accession>A0A418AMR1</accession>
<keyword evidence="4" id="KW-1185">Reference proteome</keyword>
<comment type="caution">
    <text evidence="3">The sequence shown here is derived from an EMBL/GenBank/DDBJ whole genome shotgun (WGS) entry which is preliminary data.</text>
</comment>
<dbReference type="PANTHER" id="PTHR19303:SF57">
    <property type="entry name" value="HTH CENPB-TYPE DOMAIN-CONTAINING PROTEIN"/>
    <property type="match status" value="1"/>
</dbReference>
<keyword evidence="1" id="KW-0238">DNA-binding</keyword>
<protein>
    <recommendedName>
        <fullName evidence="2">HTH CENPB-type domain-containing protein</fullName>
    </recommendedName>
</protein>
<dbReference type="Pfam" id="PF03221">
    <property type="entry name" value="HTH_Tnp_Tc5"/>
    <property type="match status" value="1"/>
</dbReference>
<name>A0A418AMR1_9STRA</name>